<name>E2C7X8_HARSA</name>
<dbReference type="AlphaFoldDB" id="E2C7X8"/>
<dbReference type="InterPro" id="IPR001627">
    <property type="entry name" value="Semap_dom"/>
</dbReference>
<dbReference type="PROSITE" id="PS51004">
    <property type="entry name" value="SEMA"/>
    <property type="match status" value="1"/>
</dbReference>
<gene>
    <name evidence="4" type="ORF">EAI_14067</name>
</gene>
<dbReference type="OrthoDB" id="9988752at2759"/>
<reference evidence="4 5" key="1">
    <citation type="journal article" date="2010" name="Science">
        <title>Genomic comparison of the ants Camponotus floridanus and Harpegnathos saltator.</title>
        <authorList>
            <person name="Bonasio R."/>
            <person name="Zhang G."/>
            <person name="Ye C."/>
            <person name="Mutti N.S."/>
            <person name="Fang X."/>
            <person name="Qin N."/>
            <person name="Donahue G."/>
            <person name="Yang P."/>
            <person name="Li Q."/>
            <person name="Li C."/>
            <person name="Zhang P."/>
            <person name="Huang Z."/>
            <person name="Berger S.L."/>
            <person name="Reinberg D."/>
            <person name="Wang J."/>
            <person name="Liebig J."/>
        </authorList>
    </citation>
    <scope>NUCLEOTIDE SEQUENCE [LARGE SCALE GENOMIC DNA]</scope>
    <source>
        <strain evidence="4 5">R22 G/1</strain>
    </source>
</reference>
<dbReference type="EMBL" id="GL453503">
    <property type="protein sequence ID" value="EFN75948.1"/>
    <property type="molecule type" value="Genomic_DNA"/>
</dbReference>
<dbReference type="InterPro" id="IPR015943">
    <property type="entry name" value="WD40/YVTN_repeat-like_dom_sf"/>
</dbReference>
<evidence type="ECO:0000259" key="3">
    <source>
        <dbReference type="PROSITE" id="PS51004"/>
    </source>
</evidence>
<protein>
    <submittedName>
        <fullName evidence="4">Semaphorin-2A</fullName>
    </submittedName>
</protein>
<evidence type="ECO:0000256" key="1">
    <source>
        <dbReference type="ARBA" id="ARBA00022782"/>
    </source>
</evidence>
<keyword evidence="1" id="KW-0221">Differentiation</keyword>
<accession>E2C7X8</accession>
<keyword evidence="5" id="KW-1185">Reference proteome</keyword>
<dbReference type="Proteomes" id="UP000008237">
    <property type="component" value="Unassembled WGS sequence"/>
</dbReference>
<proteinExistence type="predicted"/>
<evidence type="ECO:0000313" key="4">
    <source>
        <dbReference type="EMBL" id="EFN75948.1"/>
    </source>
</evidence>
<dbReference type="STRING" id="610380.E2C7X8"/>
<dbReference type="SUPFAM" id="SSF101912">
    <property type="entry name" value="Sema domain"/>
    <property type="match status" value="1"/>
</dbReference>
<sequence>MLYYRTLYLDSKRDALYVGAMDKIFRLNLSNISHSSCEILRNKALIGKAEKGLGSRFFSDALDLINKALIEKMDMGLRRIF</sequence>
<evidence type="ECO:0000313" key="5">
    <source>
        <dbReference type="Proteomes" id="UP000008237"/>
    </source>
</evidence>
<evidence type="ECO:0000256" key="2">
    <source>
        <dbReference type="PROSITE-ProRule" id="PRU00352"/>
    </source>
</evidence>
<dbReference type="InterPro" id="IPR036352">
    <property type="entry name" value="Semap_dom_sf"/>
</dbReference>
<dbReference type="Gene3D" id="2.130.10.10">
    <property type="entry name" value="YVTN repeat-like/Quinoprotein amine dehydrogenase"/>
    <property type="match status" value="1"/>
</dbReference>
<feature type="domain" description="Sema" evidence="3">
    <location>
        <begin position="1"/>
        <end position="81"/>
    </location>
</feature>
<dbReference type="InParanoid" id="E2C7X8"/>
<dbReference type="GO" id="GO:0030154">
    <property type="term" value="P:cell differentiation"/>
    <property type="evidence" value="ECO:0007669"/>
    <property type="project" value="UniProtKB-KW"/>
</dbReference>
<comment type="caution">
    <text evidence="2">Lacks conserved residue(s) required for the propagation of feature annotation.</text>
</comment>
<organism evidence="5">
    <name type="scientific">Harpegnathos saltator</name>
    <name type="common">Jerdon's jumping ant</name>
    <dbReference type="NCBI Taxonomy" id="610380"/>
    <lineage>
        <taxon>Eukaryota</taxon>
        <taxon>Metazoa</taxon>
        <taxon>Ecdysozoa</taxon>
        <taxon>Arthropoda</taxon>
        <taxon>Hexapoda</taxon>
        <taxon>Insecta</taxon>
        <taxon>Pterygota</taxon>
        <taxon>Neoptera</taxon>
        <taxon>Endopterygota</taxon>
        <taxon>Hymenoptera</taxon>
        <taxon>Apocrita</taxon>
        <taxon>Aculeata</taxon>
        <taxon>Formicoidea</taxon>
        <taxon>Formicidae</taxon>
        <taxon>Ponerinae</taxon>
        <taxon>Ponerini</taxon>
        <taxon>Harpegnathos</taxon>
    </lineage>
</organism>